<dbReference type="AlphaFoldDB" id="A0A0B0MCE8"/>
<dbReference type="EMBL" id="JRRC01026060">
    <property type="protein sequence ID" value="KHF98046.1"/>
    <property type="molecule type" value="Genomic_DNA"/>
</dbReference>
<accession>A0A0B0MCE8</accession>
<organism evidence="1 2">
    <name type="scientific">Gossypium arboreum</name>
    <name type="common">Tree cotton</name>
    <name type="synonym">Gossypium nanking</name>
    <dbReference type="NCBI Taxonomy" id="29729"/>
    <lineage>
        <taxon>Eukaryota</taxon>
        <taxon>Viridiplantae</taxon>
        <taxon>Streptophyta</taxon>
        <taxon>Embryophyta</taxon>
        <taxon>Tracheophyta</taxon>
        <taxon>Spermatophyta</taxon>
        <taxon>Magnoliopsida</taxon>
        <taxon>eudicotyledons</taxon>
        <taxon>Gunneridae</taxon>
        <taxon>Pentapetalae</taxon>
        <taxon>rosids</taxon>
        <taxon>malvids</taxon>
        <taxon>Malvales</taxon>
        <taxon>Malvaceae</taxon>
        <taxon>Malvoideae</taxon>
        <taxon>Gossypium</taxon>
    </lineage>
</organism>
<dbReference type="Proteomes" id="UP000032142">
    <property type="component" value="Unassembled WGS sequence"/>
</dbReference>
<name>A0A0B0MCE8_GOSAR</name>
<sequence length="31" mass="3325">MVVMFKPLDRCEANGGDVTIDLTSIDEGQLG</sequence>
<protein>
    <submittedName>
        <fullName evidence="1">Uncharacterized protein</fullName>
    </submittedName>
</protein>
<comment type="caution">
    <text evidence="1">The sequence shown here is derived from an EMBL/GenBank/DDBJ whole genome shotgun (WGS) entry which is preliminary data.</text>
</comment>
<proteinExistence type="predicted"/>
<keyword evidence="2" id="KW-1185">Reference proteome</keyword>
<reference evidence="2" key="1">
    <citation type="submission" date="2014-09" db="EMBL/GenBank/DDBJ databases">
        <authorList>
            <person name="Mudge J."/>
            <person name="Ramaraj T."/>
            <person name="Lindquist I.E."/>
            <person name="Bharti A.K."/>
            <person name="Sundararajan A."/>
            <person name="Cameron C.T."/>
            <person name="Woodward J.E."/>
            <person name="May G.D."/>
            <person name="Brubaker C."/>
            <person name="Broadhvest J."/>
            <person name="Wilkins T.A."/>
        </authorList>
    </citation>
    <scope>NUCLEOTIDE SEQUENCE</scope>
    <source>
        <strain evidence="2">cv. AKA8401</strain>
    </source>
</reference>
<evidence type="ECO:0000313" key="1">
    <source>
        <dbReference type="EMBL" id="KHF98046.1"/>
    </source>
</evidence>
<gene>
    <name evidence="1" type="ORF">F383_37244</name>
</gene>
<evidence type="ECO:0000313" key="2">
    <source>
        <dbReference type="Proteomes" id="UP000032142"/>
    </source>
</evidence>